<keyword evidence="1 2" id="KW-0443">Lipid metabolism</keyword>
<feature type="active site" description="Proton acceptor" evidence="2">
    <location>
        <position position="364"/>
    </location>
</feature>
<evidence type="ECO:0000313" key="6">
    <source>
        <dbReference type="Proteomes" id="UP000228945"/>
    </source>
</evidence>
<feature type="short sequence motif" description="DGA/G" evidence="2">
    <location>
        <begin position="364"/>
        <end position="366"/>
    </location>
</feature>
<feature type="active site" description="Nucleophile" evidence="2">
    <location>
        <position position="56"/>
    </location>
</feature>
<dbReference type="Proteomes" id="UP000228945">
    <property type="component" value="Chromosome"/>
</dbReference>
<reference evidence="5 6" key="1">
    <citation type="submission" date="2017-10" db="EMBL/GenBank/DDBJ databases">
        <title>Genome sequence of Caulobacter mirabilis FWC38.</title>
        <authorList>
            <person name="Fiebig A."/>
            <person name="Crosson S."/>
        </authorList>
    </citation>
    <scope>NUCLEOTIDE SEQUENCE [LARGE SCALE GENOMIC DNA]</scope>
    <source>
        <strain evidence="5 6">FWC 38</strain>
    </source>
</reference>
<feature type="short sequence motif" description="GXSXG" evidence="2">
    <location>
        <begin position="54"/>
        <end position="58"/>
    </location>
</feature>
<dbReference type="GO" id="GO:0016042">
    <property type="term" value="P:lipid catabolic process"/>
    <property type="evidence" value="ECO:0007669"/>
    <property type="project" value="UniProtKB-UniRule"/>
</dbReference>
<name>A0A2D2AZM1_9CAUL</name>
<dbReference type="SUPFAM" id="SSF52151">
    <property type="entry name" value="FabD/lysophospholipase-like"/>
    <property type="match status" value="1"/>
</dbReference>
<comment type="caution">
    <text evidence="2">Lacks conserved residue(s) required for the propagation of feature annotation.</text>
</comment>
<dbReference type="InterPro" id="IPR002641">
    <property type="entry name" value="PNPLA_dom"/>
</dbReference>
<keyword evidence="3" id="KW-0812">Transmembrane</keyword>
<keyword evidence="3" id="KW-0472">Membrane</keyword>
<dbReference type="GO" id="GO:0016787">
    <property type="term" value="F:hydrolase activity"/>
    <property type="evidence" value="ECO:0007669"/>
    <property type="project" value="UniProtKB-UniRule"/>
</dbReference>
<keyword evidence="6" id="KW-1185">Reference proteome</keyword>
<keyword evidence="2" id="KW-0442">Lipid degradation</keyword>
<dbReference type="OrthoDB" id="9770965at2"/>
<dbReference type="Gene3D" id="3.40.1090.10">
    <property type="entry name" value="Cytosolic phospholipase A2 catalytic domain"/>
    <property type="match status" value="2"/>
</dbReference>
<evidence type="ECO:0000259" key="4">
    <source>
        <dbReference type="PROSITE" id="PS51635"/>
    </source>
</evidence>
<evidence type="ECO:0000256" key="3">
    <source>
        <dbReference type="SAM" id="Phobius"/>
    </source>
</evidence>
<sequence length="588" mass="63866">MAEALRDDYEAAQFGGEKVDECDLIMKGGITSGIVYPFAILELARKYRFRSIGGTSAGAIAAAFAAAAEYARQNGDPAGFIRFKARCESLPGIMLGLFQPSAPVADLMKFLMTMQTGGLARALLVFWPALLIGVLVGGGLLAILGAGWAGVLLGIVVGFAVALAWRLYSLLKRIPKNDFGLCTGLTQPGSAGPALTDWLYESLQEIAFGPAGRDRPLTFGDLASVGRKKASDGPNIVLRAVTTDLSMGRPRSLPDPGEGFRFEPSAWARLFPKVVMDYLLGLPSVLPEADAEPWDQLPRFPASDDLPVIIAVRMSLSFPVLFTAVPLKFRDISLLMLAKDQKGTIDPIDIPDPKARIQPIWFTDGGVTSNFPIQFFDAMLPGRPTFALSLDQLDPGMKPDGGRVYLPHHAWGGSFTSIDGIPSLLGFGHSVFRAAQNWQDTMMSVMGAQRERVARVYLAPDEGGLNLSMPPALSKKLMGYGQVAGRKIVAEFDFDEHRWRRALVAYEKLQEELRRANEVWTAERFGVWLEGYLADVQSYQALPLAQRRKVHARLGAALAAASAFTPPIVPKKGQFPRPPGSLRIAPKI</sequence>
<evidence type="ECO:0000313" key="5">
    <source>
        <dbReference type="EMBL" id="ATQ43459.1"/>
    </source>
</evidence>
<gene>
    <name evidence="5" type="ORF">CSW64_14090</name>
</gene>
<dbReference type="KEGG" id="cmb:CSW64_14090"/>
<evidence type="ECO:0000256" key="1">
    <source>
        <dbReference type="ARBA" id="ARBA00023098"/>
    </source>
</evidence>
<keyword evidence="3" id="KW-1133">Transmembrane helix</keyword>
<dbReference type="InterPro" id="IPR016035">
    <property type="entry name" value="Acyl_Trfase/lysoPLipase"/>
</dbReference>
<feature type="transmembrane region" description="Helical" evidence="3">
    <location>
        <begin position="118"/>
        <end position="142"/>
    </location>
</feature>
<feature type="domain" description="PNPLA" evidence="4">
    <location>
        <begin position="24"/>
        <end position="377"/>
    </location>
</feature>
<dbReference type="PROSITE" id="PS51635">
    <property type="entry name" value="PNPLA"/>
    <property type="match status" value="1"/>
</dbReference>
<evidence type="ECO:0000256" key="2">
    <source>
        <dbReference type="PROSITE-ProRule" id="PRU01161"/>
    </source>
</evidence>
<feature type="transmembrane region" description="Helical" evidence="3">
    <location>
        <begin position="148"/>
        <end position="168"/>
    </location>
</feature>
<keyword evidence="2" id="KW-0378">Hydrolase</keyword>
<organism evidence="5 6">
    <name type="scientific">Caulobacter mirabilis</name>
    <dbReference type="NCBI Taxonomy" id="69666"/>
    <lineage>
        <taxon>Bacteria</taxon>
        <taxon>Pseudomonadati</taxon>
        <taxon>Pseudomonadota</taxon>
        <taxon>Alphaproteobacteria</taxon>
        <taxon>Caulobacterales</taxon>
        <taxon>Caulobacteraceae</taxon>
        <taxon>Caulobacter</taxon>
    </lineage>
</organism>
<dbReference type="EMBL" id="CP024201">
    <property type="protein sequence ID" value="ATQ43459.1"/>
    <property type="molecule type" value="Genomic_DNA"/>
</dbReference>
<dbReference type="AlphaFoldDB" id="A0A2D2AZM1"/>
<protein>
    <submittedName>
        <fullName evidence="5">Patatin</fullName>
    </submittedName>
</protein>
<proteinExistence type="predicted"/>
<accession>A0A2D2AZM1</accession>